<keyword evidence="3" id="KW-1185">Reference proteome</keyword>
<protein>
    <submittedName>
        <fullName evidence="2">Peptidoglycan binding protein CsiV</fullName>
    </submittedName>
</protein>
<dbReference type="RefSeq" id="WP_265046236.1">
    <property type="nucleotide sequence ID" value="NZ_CP100390.1"/>
</dbReference>
<feature type="chain" id="PRO_5046998044" evidence="1">
    <location>
        <begin position="30"/>
        <end position="288"/>
    </location>
</feature>
<proteinExistence type="predicted"/>
<evidence type="ECO:0000313" key="2">
    <source>
        <dbReference type="EMBL" id="UZE94742.1"/>
    </source>
</evidence>
<dbReference type="EMBL" id="CP100390">
    <property type="protein sequence ID" value="UZE94742.1"/>
    <property type="molecule type" value="Genomic_DNA"/>
</dbReference>
<reference evidence="2" key="1">
    <citation type="submission" date="2022-06" db="EMBL/GenBank/DDBJ databases">
        <title>Alkalimarinus sp. nov., isolated from gut of a Alitta virens.</title>
        <authorList>
            <person name="Yang A.I."/>
            <person name="Shin N.-R."/>
        </authorList>
    </citation>
    <scope>NUCLEOTIDE SEQUENCE</scope>
    <source>
        <strain evidence="2">A2M4</strain>
    </source>
</reference>
<gene>
    <name evidence="2" type="ORF">NKI27_11705</name>
</gene>
<name>A0ABY6MY78_9ALTE</name>
<organism evidence="2 3">
    <name type="scientific">Alkalimarinus alittae</name>
    <dbReference type="NCBI Taxonomy" id="2961619"/>
    <lineage>
        <taxon>Bacteria</taxon>
        <taxon>Pseudomonadati</taxon>
        <taxon>Pseudomonadota</taxon>
        <taxon>Gammaproteobacteria</taxon>
        <taxon>Alteromonadales</taxon>
        <taxon>Alteromonadaceae</taxon>
        <taxon>Alkalimarinus</taxon>
    </lineage>
</organism>
<sequence>MNTLTLKTTTTALALIFTALLSTPSTVYSSGSNKQPVTWYQIEVILFKNIQPYELDKEHVTIDIPSSDQHFVLVKGKPMVSNQLQRLDPSKLTLTKSFNALKRSKNYKVLEFSGWKQPLIKDQPGTPLIITSGEQYGPHYELEGTLTFRKSRYLHLHADLFMADYTLGPAINMKSWLLEDDNVAARITQLNDPTNNSNTASNASRSMMLNHIIEQTNKTNQAQQGDTNTPDLALSSQDADTNYTASNIVHLDESRRMRSGEIHYLDHPKFGLLVTIEPTDPPFVYNPR</sequence>
<keyword evidence="1" id="KW-0732">Signal</keyword>
<evidence type="ECO:0000256" key="1">
    <source>
        <dbReference type="SAM" id="SignalP"/>
    </source>
</evidence>
<accession>A0ABY6MY78</accession>
<evidence type="ECO:0000313" key="3">
    <source>
        <dbReference type="Proteomes" id="UP001163739"/>
    </source>
</evidence>
<dbReference type="Proteomes" id="UP001163739">
    <property type="component" value="Chromosome"/>
</dbReference>
<feature type="signal peptide" evidence="1">
    <location>
        <begin position="1"/>
        <end position="29"/>
    </location>
</feature>
<dbReference type="Pfam" id="PF10972">
    <property type="entry name" value="CsiV"/>
    <property type="match status" value="1"/>
</dbReference>
<dbReference type="InterPro" id="IPR021241">
    <property type="entry name" value="CsiV"/>
</dbReference>